<proteinExistence type="predicted"/>
<protein>
    <submittedName>
        <fullName evidence="2">Zinc ribbon domain-containing protein</fullName>
    </submittedName>
</protein>
<gene>
    <name evidence="2" type="ORF">J1836_007495</name>
    <name evidence="1" type="ORF">J1836_05330</name>
</gene>
<sequence>MPLINCPECGSSVSDVALQCPNCGIQLKKSKGSLLIKSVVAFLGVSSAVAGLFQFYNVETFPVIKGEFCLSDNKKSGRLVELINAISDKKDEILFFDEVRINYVCHEGNLSGSDYLTVEPMSYVLQDSGISVVTREDSDKKTTYRFNFDGLLDASISNVEMSEIEKSKYLLNYHEVAFDESALKEFEKMWLFGMSGYNVFLSFDNSNQNQNQYSTFEGGIGEGTGDYINGPFQIKDRSGGEYVEYELSSPIIDSNSKKQIECTKKDWSSIEKLLLCPFL</sequence>
<dbReference type="AlphaFoldDB" id="A0A8B0SNN2"/>
<evidence type="ECO:0000313" key="3">
    <source>
        <dbReference type="Proteomes" id="UP000664466"/>
    </source>
</evidence>
<organism evidence="2">
    <name type="scientific">Thiothrix fructosivorans</name>
    <dbReference type="NCBI Taxonomy" id="111770"/>
    <lineage>
        <taxon>Bacteria</taxon>
        <taxon>Pseudomonadati</taxon>
        <taxon>Pseudomonadota</taxon>
        <taxon>Gammaproteobacteria</taxon>
        <taxon>Thiotrichales</taxon>
        <taxon>Thiotrichaceae</taxon>
        <taxon>Thiothrix</taxon>
    </lineage>
</organism>
<name>A0A8B0SNN2_9GAMM</name>
<dbReference type="EMBL" id="CP072748">
    <property type="protein sequence ID" value="QTX12160.1"/>
    <property type="molecule type" value="Genomic_DNA"/>
</dbReference>
<dbReference type="Proteomes" id="UP000664466">
    <property type="component" value="Unassembled WGS sequence"/>
</dbReference>
<dbReference type="EMBL" id="JAFMPM010000006">
    <property type="protein sequence ID" value="MBO0612355.1"/>
    <property type="molecule type" value="Genomic_DNA"/>
</dbReference>
<evidence type="ECO:0000313" key="1">
    <source>
        <dbReference type="EMBL" id="MBO0612355.1"/>
    </source>
</evidence>
<dbReference type="RefSeq" id="WP_207250047.1">
    <property type="nucleotide sequence ID" value="NZ_JAFMPM010000006.1"/>
</dbReference>
<accession>A0A8B0SNN2</accession>
<reference evidence="1 3" key="1">
    <citation type="submission" date="2021-03" db="EMBL/GenBank/DDBJ databases">
        <title>Draft genome and methylome analysis of Thiotrix fructosivoruns ATCC 49748.</title>
        <authorList>
            <person name="Fomenkov A."/>
            <person name="Grabovich M.Y."/>
            <person name="Roberts R.J."/>
        </authorList>
    </citation>
    <scope>NUCLEOTIDE SEQUENCE [LARGE SCALE GENOMIC DNA]</scope>
    <source>
        <strain evidence="1 3">ATCC 49748</strain>
    </source>
</reference>
<reference evidence="2" key="2">
    <citation type="submission" date="2021-04" db="EMBL/GenBank/DDBJ databases">
        <title>Complete Genome and methylome analysis of Thiothrix fructosivorans ATCC 49748.</title>
        <authorList>
            <person name="Fomenkov A."/>
            <person name="Sun L."/>
            <person name="Vincze T."/>
            <person name="Grabovich M.Y."/>
            <person name="Roberts R.J."/>
        </authorList>
    </citation>
    <scope>NUCLEOTIDE SEQUENCE</scope>
    <source>
        <strain evidence="2">ATCC 49748</strain>
    </source>
</reference>
<keyword evidence="3" id="KW-1185">Reference proteome</keyword>
<evidence type="ECO:0000313" key="2">
    <source>
        <dbReference type="EMBL" id="QTX12160.1"/>
    </source>
</evidence>